<evidence type="ECO:0000256" key="4">
    <source>
        <dbReference type="ARBA" id="ARBA00023163"/>
    </source>
</evidence>
<dbReference type="Pfam" id="PF00196">
    <property type="entry name" value="GerE"/>
    <property type="match status" value="1"/>
</dbReference>
<keyword evidence="2" id="KW-0805">Transcription regulation</keyword>
<dbReference type="GO" id="GO:0003677">
    <property type="term" value="F:DNA binding"/>
    <property type="evidence" value="ECO:0007669"/>
    <property type="project" value="UniProtKB-KW"/>
</dbReference>
<dbReference type="InterPro" id="IPR039420">
    <property type="entry name" value="WalR-like"/>
</dbReference>
<dbReference type="Proteomes" id="UP000240572">
    <property type="component" value="Unassembled WGS sequence"/>
</dbReference>
<dbReference type="SUPFAM" id="SSF46894">
    <property type="entry name" value="C-terminal effector domain of the bipartite response regulators"/>
    <property type="match status" value="1"/>
</dbReference>
<dbReference type="Gene3D" id="3.40.50.2300">
    <property type="match status" value="1"/>
</dbReference>
<name>A0A2P8D2X8_9BACT</name>
<dbReference type="GO" id="GO:0000160">
    <property type="term" value="P:phosphorelay signal transduction system"/>
    <property type="evidence" value="ECO:0007669"/>
    <property type="project" value="InterPro"/>
</dbReference>
<organism evidence="8 9">
    <name type="scientific">Taibaiella chishuiensis</name>
    <dbReference type="NCBI Taxonomy" id="1434707"/>
    <lineage>
        <taxon>Bacteria</taxon>
        <taxon>Pseudomonadati</taxon>
        <taxon>Bacteroidota</taxon>
        <taxon>Chitinophagia</taxon>
        <taxon>Chitinophagales</taxon>
        <taxon>Chitinophagaceae</taxon>
        <taxon>Taibaiella</taxon>
    </lineage>
</organism>
<evidence type="ECO:0000313" key="9">
    <source>
        <dbReference type="Proteomes" id="UP000240572"/>
    </source>
</evidence>
<dbReference type="PANTHER" id="PTHR43214">
    <property type="entry name" value="TWO-COMPONENT RESPONSE REGULATOR"/>
    <property type="match status" value="1"/>
</dbReference>
<dbReference type="InterPro" id="IPR000792">
    <property type="entry name" value="Tscrpt_reg_LuxR_C"/>
</dbReference>
<dbReference type="RefSeq" id="WP_106523485.1">
    <property type="nucleotide sequence ID" value="NZ_PYGD01000005.1"/>
</dbReference>
<evidence type="ECO:0000256" key="1">
    <source>
        <dbReference type="ARBA" id="ARBA00022553"/>
    </source>
</evidence>
<evidence type="ECO:0000259" key="6">
    <source>
        <dbReference type="PROSITE" id="PS50043"/>
    </source>
</evidence>
<dbReference type="PROSITE" id="PS50043">
    <property type="entry name" value="HTH_LUXR_2"/>
    <property type="match status" value="1"/>
</dbReference>
<evidence type="ECO:0000256" key="5">
    <source>
        <dbReference type="PROSITE-ProRule" id="PRU00169"/>
    </source>
</evidence>
<accession>A0A2P8D2X8</accession>
<evidence type="ECO:0000256" key="3">
    <source>
        <dbReference type="ARBA" id="ARBA00023125"/>
    </source>
</evidence>
<keyword evidence="3" id="KW-0238">DNA-binding</keyword>
<keyword evidence="1 5" id="KW-0597">Phosphoprotein</keyword>
<reference evidence="8 9" key="1">
    <citation type="submission" date="2018-03" db="EMBL/GenBank/DDBJ databases">
        <title>Genomic Encyclopedia of Type Strains, Phase III (KMG-III): the genomes of soil and plant-associated and newly described type strains.</title>
        <authorList>
            <person name="Whitman W."/>
        </authorList>
    </citation>
    <scope>NUCLEOTIDE SEQUENCE [LARGE SCALE GENOMIC DNA]</scope>
    <source>
        <strain evidence="8 9">CGMCC 1.12700</strain>
    </source>
</reference>
<gene>
    <name evidence="8" type="ORF">B0I18_105173</name>
</gene>
<feature type="domain" description="Response regulatory" evidence="7">
    <location>
        <begin position="8"/>
        <end position="126"/>
    </location>
</feature>
<feature type="modified residue" description="4-aspartylphosphate" evidence="5">
    <location>
        <position position="61"/>
    </location>
</feature>
<feature type="domain" description="HTH luxR-type" evidence="6">
    <location>
        <begin position="144"/>
        <end position="209"/>
    </location>
</feature>
<dbReference type="AlphaFoldDB" id="A0A2P8D2X8"/>
<dbReference type="InterPro" id="IPR016032">
    <property type="entry name" value="Sig_transdc_resp-reg_C-effctor"/>
</dbReference>
<comment type="caution">
    <text evidence="8">The sequence shown here is derived from an EMBL/GenBank/DDBJ whole genome shotgun (WGS) entry which is preliminary data.</text>
</comment>
<dbReference type="EMBL" id="PYGD01000005">
    <property type="protein sequence ID" value="PSK91588.1"/>
    <property type="molecule type" value="Genomic_DNA"/>
</dbReference>
<keyword evidence="9" id="KW-1185">Reference proteome</keyword>
<dbReference type="OrthoDB" id="9797341at2"/>
<evidence type="ECO:0000313" key="8">
    <source>
        <dbReference type="EMBL" id="PSK91588.1"/>
    </source>
</evidence>
<dbReference type="InterPro" id="IPR001789">
    <property type="entry name" value="Sig_transdc_resp-reg_receiver"/>
</dbReference>
<dbReference type="CDD" id="cd06170">
    <property type="entry name" value="LuxR_C_like"/>
    <property type="match status" value="1"/>
</dbReference>
<dbReference type="InterPro" id="IPR011006">
    <property type="entry name" value="CheY-like_superfamily"/>
</dbReference>
<dbReference type="GO" id="GO:0006355">
    <property type="term" value="P:regulation of DNA-templated transcription"/>
    <property type="evidence" value="ECO:0007669"/>
    <property type="project" value="InterPro"/>
</dbReference>
<sequence length="213" mass="24010">MRINSNLNIAVVDDHQIIIDGIRLLLRDKVNIVLEAHNGLDFCKKLKHLKPDEQLDLVLLDVGMPIMDGFETLDWIKKNYPSLKVIILTMHNSTESVLRMIELGADGYMLKSTNKVELLNALNGVINLGSYYPNWVSEILAKQFRKNTPTLNEREIEYIKLAASDLTSKEIASKMGVGVRTVEGVKSFILSKLNIRTSSGLIAYAIRNNLINF</sequence>
<dbReference type="Pfam" id="PF00072">
    <property type="entry name" value="Response_reg"/>
    <property type="match status" value="1"/>
</dbReference>
<dbReference type="PROSITE" id="PS50110">
    <property type="entry name" value="RESPONSE_REGULATORY"/>
    <property type="match status" value="1"/>
</dbReference>
<dbReference type="PANTHER" id="PTHR43214:SF41">
    <property type="entry name" value="NITRATE_NITRITE RESPONSE REGULATOR PROTEIN NARP"/>
    <property type="match status" value="1"/>
</dbReference>
<proteinExistence type="predicted"/>
<keyword evidence="4" id="KW-0804">Transcription</keyword>
<dbReference type="SUPFAM" id="SSF52172">
    <property type="entry name" value="CheY-like"/>
    <property type="match status" value="1"/>
</dbReference>
<evidence type="ECO:0000259" key="7">
    <source>
        <dbReference type="PROSITE" id="PS50110"/>
    </source>
</evidence>
<dbReference type="SMART" id="SM00448">
    <property type="entry name" value="REC"/>
    <property type="match status" value="1"/>
</dbReference>
<dbReference type="SMART" id="SM00421">
    <property type="entry name" value="HTH_LUXR"/>
    <property type="match status" value="1"/>
</dbReference>
<dbReference type="InterPro" id="IPR058245">
    <property type="entry name" value="NreC/VraR/RcsB-like_REC"/>
</dbReference>
<dbReference type="CDD" id="cd17535">
    <property type="entry name" value="REC_NarL-like"/>
    <property type="match status" value="1"/>
</dbReference>
<evidence type="ECO:0000256" key="2">
    <source>
        <dbReference type="ARBA" id="ARBA00023015"/>
    </source>
</evidence>
<protein>
    <submittedName>
        <fullName evidence="8">LuxR family two component transcriptional regulator</fullName>
    </submittedName>
</protein>